<dbReference type="InterPro" id="IPR037883">
    <property type="entry name" value="Knr4/Smi1-like_sf"/>
</dbReference>
<accession>A0A512AET6</accession>
<name>A0A512AET6_STRCR</name>
<dbReference type="EMBL" id="BJYQ01000161">
    <property type="protein sequence ID" value="GEN98152.1"/>
    <property type="molecule type" value="Genomic_DNA"/>
</dbReference>
<reference evidence="2 3" key="1">
    <citation type="submission" date="2019-07" db="EMBL/GenBank/DDBJ databases">
        <title>Whole genome shotgun sequence of Streptococcus oligofermentans NBRC 106105.</title>
        <authorList>
            <person name="Hosoyama A."/>
            <person name="Uohara A."/>
            <person name="Ohji S."/>
            <person name="Ichikawa N."/>
        </authorList>
    </citation>
    <scope>NUCLEOTIDE SEQUENCE [LARGE SCALE GENOMIC DNA]</scope>
    <source>
        <strain evidence="2 3">NBRC 106105</strain>
    </source>
</reference>
<dbReference type="AlphaFoldDB" id="A0A512AET6"/>
<protein>
    <submittedName>
        <fullName evidence="2">SMI1/KNR4 family protein</fullName>
    </submittedName>
</protein>
<dbReference type="InterPro" id="IPR018958">
    <property type="entry name" value="Knr4/Smi1-like_dom"/>
</dbReference>
<feature type="domain" description="Knr4/Smi1-like" evidence="1">
    <location>
        <begin position="13"/>
        <end position="147"/>
    </location>
</feature>
<dbReference type="OrthoDB" id="8657476at2"/>
<evidence type="ECO:0000313" key="2">
    <source>
        <dbReference type="EMBL" id="GEN98152.1"/>
    </source>
</evidence>
<dbReference type="Proteomes" id="UP000321868">
    <property type="component" value="Unassembled WGS sequence"/>
</dbReference>
<organism evidence="2 3">
    <name type="scientific">Streptococcus cristatus</name>
    <dbReference type="NCBI Taxonomy" id="45634"/>
    <lineage>
        <taxon>Bacteria</taxon>
        <taxon>Bacillati</taxon>
        <taxon>Bacillota</taxon>
        <taxon>Bacilli</taxon>
        <taxon>Lactobacillales</taxon>
        <taxon>Streptococcaceae</taxon>
        <taxon>Streptococcus</taxon>
    </lineage>
</organism>
<gene>
    <name evidence="2" type="ORF">SOL01_20260</name>
</gene>
<evidence type="ECO:0000259" key="1">
    <source>
        <dbReference type="SMART" id="SM00860"/>
    </source>
</evidence>
<comment type="caution">
    <text evidence="2">The sequence shown here is derived from an EMBL/GenBank/DDBJ whole genome shotgun (WGS) entry which is preliminary data.</text>
</comment>
<dbReference type="SUPFAM" id="SSF160631">
    <property type="entry name" value="SMI1/KNR4-like"/>
    <property type="match status" value="1"/>
</dbReference>
<sequence length="153" mass="17511">MIVMLNNLKCFGKLSNFEINELEQRLDLKFPSDYKEFLSLSNGGHVENGYMVIQAPSLTDELVINFFLGKNEDKNIDLVSWNHDFNDELPASTYIFAVEYGGGMFIHILEGADRGIYFWDSNFGLPETSDEENVFLLANTFSDFLAMIKVEKE</sequence>
<evidence type="ECO:0000313" key="3">
    <source>
        <dbReference type="Proteomes" id="UP000321868"/>
    </source>
</evidence>
<proteinExistence type="predicted"/>
<dbReference type="Pfam" id="PF09346">
    <property type="entry name" value="SMI1_KNR4"/>
    <property type="match status" value="1"/>
</dbReference>
<dbReference type="SMART" id="SM00860">
    <property type="entry name" value="SMI1_KNR4"/>
    <property type="match status" value="1"/>
</dbReference>
<dbReference type="Gene3D" id="3.40.1580.10">
    <property type="entry name" value="SMI1/KNR4-like"/>
    <property type="match status" value="1"/>
</dbReference>